<evidence type="ECO:0000256" key="6">
    <source>
        <dbReference type="ARBA" id="ARBA00023209"/>
    </source>
</evidence>
<dbReference type="EC" id="2.5.1.n9" evidence="9"/>
<dbReference type="Proteomes" id="UP001596250">
    <property type="component" value="Unassembled WGS sequence"/>
</dbReference>
<dbReference type="NCBIfam" id="NF003197">
    <property type="entry name" value="PRK04169.1-1"/>
    <property type="match status" value="1"/>
</dbReference>
<gene>
    <name evidence="9" type="primary">pcrB</name>
    <name evidence="10" type="ORF">ACFPXP_10440</name>
</gene>
<feature type="binding site" evidence="9">
    <location>
        <position position="16"/>
    </location>
    <ligand>
        <name>Mg(2+)</name>
        <dbReference type="ChEBI" id="CHEBI:18420"/>
    </ligand>
</feature>
<name>A0ABW1IP13_9BACL</name>
<dbReference type="InterPro" id="IPR039074">
    <property type="entry name" value="GGGP/HepGP_synthase_I"/>
</dbReference>
<dbReference type="NCBIfam" id="TIGR01768">
    <property type="entry name" value="GGGP-family"/>
    <property type="match status" value="1"/>
</dbReference>
<protein>
    <recommendedName>
        <fullName evidence="9">Heptaprenylglyceryl phosphate synthase</fullName>
        <shortName evidence="9">HepGP synthase</shortName>
        <ecNumber evidence="9">2.5.1.n9</ecNumber>
    </recommendedName>
    <alternativeName>
        <fullName evidence="9">Glycerol-1-phosphate heptaprenyltransferase</fullName>
    </alternativeName>
</protein>
<evidence type="ECO:0000256" key="2">
    <source>
        <dbReference type="ARBA" id="ARBA00022679"/>
    </source>
</evidence>
<dbReference type="Gene3D" id="3.20.20.390">
    <property type="entry name" value="FMN-linked oxidoreductases"/>
    <property type="match status" value="1"/>
</dbReference>
<feature type="binding site" evidence="9">
    <location>
        <position position="191"/>
    </location>
    <ligand>
        <name>sn-glycerol 1-phosphate</name>
        <dbReference type="ChEBI" id="CHEBI:57685"/>
    </ligand>
</feature>
<evidence type="ECO:0000313" key="10">
    <source>
        <dbReference type="EMBL" id="MFC5986835.1"/>
    </source>
</evidence>
<evidence type="ECO:0000256" key="5">
    <source>
        <dbReference type="ARBA" id="ARBA00023098"/>
    </source>
</evidence>
<keyword evidence="2 9" id="KW-0808">Transferase</keyword>
<evidence type="ECO:0000256" key="3">
    <source>
        <dbReference type="ARBA" id="ARBA00022723"/>
    </source>
</evidence>
<evidence type="ECO:0000256" key="7">
    <source>
        <dbReference type="ARBA" id="ARBA00023264"/>
    </source>
</evidence>
<dbReference type="InterPro" id="IPR038597">
    <property type="entry name" value="GGGP/HepGP_synthase_sf"/>
</dbReference>
<dbReference type="HAMAP" id="MF_00112">
    <property type="entry name" value="GGGP_HepGP_synthase"/>
    <property type="match status" value="1"/>
</dbReference>
<keyword evidence="4 9" id="KW-0460">Magnesium</keyword>
<comment type="similarity">
    <text evidence="9">Belongs to the GGGP/HepGP synthase family. Group I subfamily.</text>
</comment>
<proteinExistence type="inferred from homology"/>
<comment type="subunit">
    <text evidence="9">Homodimer.</text>
</comment>
<sequence>MIRNEMNQWKHLFKLDPEKPISDEALEAICMSGTDAVMIGGSTGITFENTVDLLSRVRRYTVPCVQEISDMESIVPGFDLYFIPVVMNSTDSKWITGLHQQAVKQYGHRIPWDQIVTEGYCILNPDCTAARITDSHTALDEKDVAAYAKLGEQMFHLPVIYLEYSGMFGDMDKVRSAAWSLESARLFYGGGISNLEQAQQALEYADTIVVGNVIYTNLPSALETVRAVQRV</sequence>
<comment type="catalytic activity">
    <reaction evidence="8 9">
        <text>sn-glycerol 1-phosphate + all-trans-heptaprenyl diphosphate = 3-heptaprenyl-sn-glycero-1-phosphate + diphosphate</text>
        <dbReference type="Rhea" id="RHEA:33495"/>
        <dbReference type="ChEBI" id="CHEBI:33019"/>
        <dbReference type="ChEBI" id="CHEBI:57685"/>
        <dbReference type="ChEBI" id="CHEBI:58206"/>
        <dbReference type="ChEBI" id="CHEBI:64781"/>
        <dbReference type="EC" id="2.5.1.n9"/>
    </reaction>
</comment>
<feature type="binding site" evidence="9">
    <location>
        <begin position="211"/>
        <end position="212"/>
    </location>
    <ligand>
        <name>sn-glycerol 1-phosphate</name>
        <dbReference type="ChEBI" id="CHEBI:57685"/>
    </ligand>
</feature>
<keyword evidence="3 9" id="KW-0479">Metal-binding</keyword>
<dbReference type="CDD" id="cd02812">
    <property type="entry name" value="PcrB_like"/>
    <property type="match status" value="1"/>
</dbReference>
<keyword evidence="11" id="KW-1185">Reference proteome</keyword>
<feature type="binding site" evidence="9">
    <location>
        <begin position="161"/>
        <end position="166"/>
    </location>
    <ligand>
        <name>sn-glycerol 1-phosphate</name>
        <dbReference type="ChEBI" id="CHEBI:57685"/>
    </ligand>
</feature>
<dbReference type="Pfam" id="PF01884">
    <property type="entry name" value="PcrB"/>
    <property type="match status" value="1"/>
</dbReference>
<accession>A0ABW1IP13</accession>
<evidence type="ECO:0000256" key="4">
    <source>
        <dbReference type="ARBA" id="ARBA00022842"/>
    </source>
</evidence>
<reference evidence="11" key="1">
    <citation type="journal article" date="2019" name="Int. J. Syst. Evol. Microbiol.">
        <title>The Global Catalogue of Microorganisms (GCM) 10K type strain sequencing project: providing services to taxonomists for standard genome sequencing and annotation.</title>
        <authorList>
            <consortium name="The Broad Institute Genomics Platform"/>
            <consortium name="The Broad Institute Genome Sequencing Center for Infectious Disease"/>
            <person name="Wu L."/>
            <person name="Ma J."/>
        </authorList>
    </citation>
    <scope>NUCLEOTIDE SEQUENCE [LARGE SCALE GENOMIC DNA]</scope>
    <source>
        <strain evidence="11">CCM 8749</strain>
    </source>
</reference>
<feature type="binding site" evidence="9">
    <location>
        <position position="14"/>
    </location>
    <ligand>
        <name>sn-glycerol 1-phosphate</name>
        <dbReference type="ChEBI" id="CHEBI:57685"/>
    </ligand>
</feature>
<comment type="caution">
    <text evidence="10">The sequence shown here is derived from an EMBL/GenBank/DDBJ whole genome shotgun (WGS) entry which is preliminary data.</text>
</comment>
<dbReference type="EMBL" id="JBHSQV010000137">
    <property type="protein sequence ID" value="MFC5986835.1"/>
    <property type="molecule type" value="Genomic_DNA"/>
</dbReference>
<keyword evidence="1 9" id="KW-0444">Lipid biosynthesis</keyword>
<evidence type="ECO:0000256" key="9">
    <source>
        <dbReference type="HAMAP-Rule" id="MF_00112"/>
    </source>
</evidence>
<keyword evidence="7 9" id="KW-1208">Phospholipid metabolism</keyword>
<dbReference type="PANTHER" id="PTHR40029:SF2">
    <property type="entry name" value="HEPTAPRENYLGLYCERYL PHOSPHATE SYNTHASE"/>
    <property type="match status" value="1"/>
</dbReference>
<dbReference type="PANTHER" id="PTHR40029">
    <property type="match status" value="1"/>
</dbReference>
<evidence type="ECO:0000256" key="8">
    <source>
        <dbReference type="ARBA" id="ARBA00048318"/>
    </source>
</evidence>
<comment type="function">
    <text evidence="9">Prenyltransferase that catalyzes in vivo the transfer of the heptaprenyl moiety of heptaprenyl pyrophosphate (HepPP; 35 carbon atoms) to the C3 hydroxyl of sn-glycerol-1-phosphate (G1P), producing heptaprenylglyceryl phosphate (HepGP). This reaction is an ether-bond-formation step in the biosynthesis of archaea-type G1P-based membrane lipids found in Bacillales.</text>
</comment>
<evidence type="ECO:0000256" key="1">
    <source>
        <dbReference type="ARBA" id="ARBA00022516"/>
    </source>
</evidence>
<keyword evidence="6 9" id="KW-0594">Phospholipid biosynthesis</keyword>
<comment type="pathway">
    <text evidence="9">Membrane lipid metabolism; glycerophospholipid metabolism.</text>
</comment>
<dbReference type="GO" id="GO:0016740">
    <property type="term" value="F:transferase activity"/>
    <property type="evidence" value="ECO:0007669"/>
    <property type="project" value="UniProtKB-KW"/>
</dbReference>
<dbReference type="InterPro" id="IPR008205">
    <property type="entry name" value="GGGP_HepGP_synthase"/>
</dbReference>
<organism evidence="10 11">
    <name type="scientific">Marinicrinis lubricantis</name>
    <dbReference type="NCBI Taxonomy" id="2086470"/>
    <lineage>
        <taxon>Bacteria</taxon>
        <taxon>Bacillati</taxon>
        <taxon>Bacillota</taxon>
        <taxon>Bacilli</taxon>
        <taxon>Bacillales</taxon>
        <taxon>Paenibacillaceae</taxon>
    </lineage>
</organism>
<comment type="cofactor">
    <cofactor evidence="9">
        <name>Mg(2+)</name>
        <dbReference type="ChEBI" id="CHEBI:18420"/>
    </cofactor>
</comment>
<dbReference type="SUPFAM" id="SSF51395">
    <property type="entry name" value="FMN-linked oxidoreductases"/>
    <property type="match status" value="1"/>
</dbReference>
<comment type="caution">
    <text evidence="9">Lacks conserved residue(s) required for the propagation of feature annotation.</text>
</comment>
<dbReference type="RefSeq" id="WP_379894148.1">
    <property type="nucleotide sequence ID" value="NZ_CBCSCT010000069.1"/>
</dbReference>
<dbReference type="NCBIfam" id="NF003199">
    <property type="entry name" value="PRK04169.1-3"/>
    <property type="match status" value="1"/>
</dbReference>
<keyword evidence="5 9" id="KW-0443">Lipid metabolism</keyword>
<feature type="binding site" evidence="9">
    <location>
        <position position="42"/>
    </location>
    <ligand>
        <name>Mg(2+)</name>
        <dbReference type="ChEBI" id="CHEBI:18420"/>
    </ligand>
</feature>
<evidence type="ECO:0000313" key="11">
    <source>
        <dbReference type="Proteomes" id="UP001596250"/>
    </source>
</evidence>